<keyword evidence="3" id="KW-1185">Reference proteome</keyword>
<evidence type="ECO:0000259" key="1">
    <source>
        <dbReference type="Pfam" id="PF14024"/>
    </source>
</evidence>
<proteinExistence type="predicted"/>
<accession>A0ABS4QM07</accession>
<gene>
    <name evidence="2" type="ORF">BJ987_005636</name>
</gene>
<name>A0ABS4QM07_9NOCA</name>
<dbReference type="Proteomes" id="UP001519325">
    <property type="component" value="Unassembled WGS sequence"/>
</dbReference>
<feature type="domain" description="DUF4240" evidence="1">
    <location>
        <begin position="9"/>
        <end position="125"/>
    </location>
</feature>
<evidence type="ECO:0000313" key="3">
    <source>
        <dbReference type="Proteomes" id="UP001519325"/>
    </source>
</evidence>
<evidence type="ECO:0000313" key="2">
    <source>
        <dbReference type="EMBL" id="MBP2192735.1"/>
    </source>
</evidence>
<organism evidence="2 3">
    <name type="scientific">Nocardia goodfellowii</name>
    <dbReference type="NCBI Taxonomy" id="882446"/>
    <lineage>
        <taxon>Bacteria</taxon>
        <taxon>Bacillati</taxon>
        <taxon>Actinomycetota</taxon>
        <taxon>Actinomycetes</taxon>
        <taxon>Mycobacteriales</taxon>
        <taxon>Nocardiaceae</taxon>
        <taxon>Nocardia</taxon>
    </lineage>
</organism>
<dbReference type="RefSeq" id="WP_209895803.1">
    <property type="nucleotide sequence ID" value="NZ_JAGGMR010000001.1"/>
</dbReference>
<dbReference type="InterPro" id="IPR025334">
    <property type="entry name" value="DUF4240"/>
</dbReference>
<reference evidence="2 3" key="1">
    <citation type="submission" date="2021-03" db="EMBL/GenBank/DDBJ databases">
        <title>Sequencing the genomes of 1000 actinobacteria strains.</title>
        <authorList>
            <person name="Klenk H.-P."/>
        </authorList>
    </citation>
    <scope>NUCLEOTIDE SEQUENCE [LARGE SCALE GENOMIC DNA]</scope>
    <source>
        <strain evidence="2 3">DSM 45516</strain>
    </source>
</reference>
<sequence>MSEIPTAADESRFWNIIESAWEQVGAEPSALRGELTTRGDVAETLEKQLSTFLDQLRALAGELPASELTALDRVLERKMYDLDRADIHRVIGGSDDGFLYGRGFIVAMGKDYYEAVAAAPETAARDAECGAMGYFFAHLHNERFGGFPRTGGGITRESMSNPSGWA</sequence>
<dbReference type="Pfam" id="PF14024">
    <property type="entry name" value="DUF4240"/>
    <property type="match status" value="1"/>
</dbReference>
<protein>
    <recommendedName>
        <fullName evidence="1">DUF4240 domain-containing protein</fullName>
    </recommendedName>
</protein>
<comment type="caution">
    <text evidence="2">The sequence shown here is derived from an EMBL/GenBank/DDBJ whole genome shotgun (WGS) entry which is preliminary data.</text>
</comment>
<dbReference type="EMBL" id="JAGGMR010000001">
    <property type="protein sequence ID" value="MBP2192735.1"/>
    <property type="molecule type" value="Genomic_DNA"/>
</dbReference>